<feature type="chain" id="PRO_5020032667" evidence="1">
    <location>
        <begin position="19"/>
        <end position="67"/>
    </location>
</feature>
<evidence type="ECO:0000256" key="1">
    <source>
        <dbReference type="SAM" id="SignalP"/>
    </source>
</evidence>
<dbReference type="EMBL" id="GHJT01001920">
    <property type="protein sequence ID" value="MOY35891.1"/>
    <property type="molecule type" value="Transcribed_RNA"/>
</dbReference>
<reference evidence="2" key="1">
    <citation type="submission" date="2019-04" db="EMBL/GenBank/DDBJ databases">
        <title>An insight into the mialome of Ixodes scapularis.</title>
        <authorList>
            <person name="Ribeiro J.M."/>
            <person name="Mather T.N."/>
            <person name="Karim S."/>
        </authorList>
    </citation>
    <scope>NUCLEOTIDE SEQUENCE</scope>
</reference>
<accession>A0A4D5RGY8</accession>
<feature type="signal peptide" evidence="1">
    <location>
        <begin position="1"/>
        <end position="18"/>
    </location>
</feature>
<keyword evidence="1" id="KW-0732">Signal</keyword>
<name>A0A4D5RGY8_IXOSC</name>
<evidence type="ECO:0000313" key="2">
    <source>
        <dbReference type="EMBL" id="MOY35891.1"/>
    </source>
</evidence>
<proteinExistence type="predicted"/>
<protein>
    <submittedName>
        <fullName evidence="2">Putative secreted protein</fullName>
    </submittedName>
</protein>
<dbReference type="AlphaFoldDB" id="A0A4D5RGY8"/>
<sequence>MAFLVILFLPFYALFYLSLKTGHSSITLAVALDRHAPMKHMHDPELQACAYRVCFVPILNDDSIMPS</sequence>
<organism evidence="2">
    <name type="scientific">Ixodes scapularis</name>
    <name type="common">Black-legged tick</name>
    <name type="synonym">Deer tick</name>
    <dbReference type="NCBI Taxonomy" id="6945"/>
    <lineage>
        <taxon>Eukaryota</taxon>
        <taxon>Metazoa</taxon>
        <taxon>Ecdysozoa</taxon>
        <taxon>Arthropoda</taxon>
        <taxon>Chelicerata</taxon>
        <taxon>Arachnida</taxon>
        <taxon>Acari</taxon>
        <taxon>Parasitiformes</taxon>
        <taxon>Ixodida</taxon>
        <taxon>Ixodoidea</taxon>
        <taxon>Ixodidae</taxon>
        <taxon>Ixodinae</taxon>
        <taxon>Ixodes</taxon>
    </lineage>
</organism>